<protein>
    <recommendedName>
        <fullName evidence="4 10">4-alpha-glucanotransferase</fullName>
        <ecNumber evidence="3 10">2.4.1.25</ecNumber>
    </recommendedName>
    <alternativeName>
        <fullName evidence="8 10">Amylomaltase</fullName>
    </alternativeName>
    <alternativeName>
        <fullName evidence="9 10">Disproportionating enzyme</fullName>
    </alternativeName>
</protein>
<comment type="catalytic activity">
    <reaction evidence="1 10">
        <text>Transfers a segment of a (1-&gt;4)-alpha-D-glucan to a new position in an acceptor, which may be glucose or a (1-&gt;4)-alpha-D-glucan.</text>
        <dbReference type="EC" id="2.4.1.25"/>
    </reaction>
</comment>
<evidence type="ECO:0000256" key="10">
    <source>
        <dbReference type="RuleBase" id="RU361207"/>
    </source>
</evidence>
<dbReference type="Gene3D" id="3.20.20.80">
    <property type="entry name" value="Glycosidases"/>
    <property type="match status" value="2"/>
</dbReference>
<evidence type="ECO:0000313" key="12">
    <source>
        <dbReference type="Proteomes" id="UP000180253"/>
    </source>
</evidence>
<comment type="similarity">
    <text evidence="2 10">Belongs to the disproportionating enzyme family.</text>
</comment>
<evidence type="ECO:0000256" key="1">
    <source>
        <dbReference type="ARBA" id="ARBA00000439"/>
    </source>
</evidence>
<dbReference type="OrthoDB" id="9763489at2"/>
<evidence type="ECO:0000256" key="5">
    <source>
        <dbReference type="ARBA" id="ARBA00022676"/>
    </source>
</evidence>
<evidence type="ECO:0000256" key="9">
    <source>
        <dbReference type="ARBA" id="ARBA00031501"/>
    </source>
</evidence>
<dbReference type="STRING" id="327939.BIW53_14860"/>
<dbReference type="PANTHER" id="PTHR32438:SF5">
    <property type="entry name" value="4-ALPHA-GLUCANOTRANSFERASE DPE1, CHLOROPLASTIC_AMYLOPLASTIC"/>
    <property type="match status" value="1"/>
</dbReference>
<comment type="caution">
    <text evidence="11">The sequence shown here is derived from an EMBL/GenBank/DDBJ whole genome shotgun (WGS) entry which is preliminary data.</text>
</comment>
<gene>
    <name evidence="11" type="ORF">BIW53_14860</name>
</gene>
<keyword evidence="7 10" id="KW-0119">Carbohydrate metabolism</keyword>
<dbReference type="EMBL" id="MNAN01000034">
    <property type="protein sequence ID" value="OHU94358.1"/>
    <property type="molecule type" value="Genomic_DNA"/>
</dbReference>
<evidence type="ECO:0000313" key="11">
    <source>
        <dbReference type="EMBL" id="OHU94358.1"/>
    </source>
</evidence>
<evidence type="ECO:0000256" key="6">
    <source>
        <dbReference type="ARBA" id="ARBA00022679"/>
    </source>
</evidence>
<accession>A0A1S1MZZ0</accession>
<keyword evidence="6 10" id="KW-0808">Transferase</keyword>
<dbReference type="RefSeq" id="WP_070992795.1">
    <property type="nucleotide sequence ID" value="NZ_CBCSHD010000009.1"/>
</dbReference>
<keyword evidence="5 10" id="KW-0328">Glycosyltransferase</keyword>
<proteinExistence type="inferred from homology"/>
<dbReference type="InterPro" id="IPR003385">
    <property type="entry name" value="Glyco_hydro_77"/>
</dbReference>
<dbReference type="NCBIfam" id="TIGR00217">
    <property type="entry name" value="malQ"/>
    <property type="match status" value="1"/>
</dbReference>
<dbReference type="SUPFAM" id="SSF51445">
    <property type="entry name" value="(Trans)glycosidases"/>
    <property type="match status" value="1"/>
</dbReference>
<dbReference type="GO" id="GO:0004134">
    <property type="term" value="F:4-alpha-glucanotransferase activity"/>
    <property type="evidence" value="ECO:0007669"/>
    <property type="project" value="UniProtKB-EC"/>
</dbReference>
<keyword evidence="12" id="KW-1185">Reference proteome</keyword>
<evidence type="ECO:0000256" key="2">
    <source>
        <dbReference type="ARBA" id="ARBA00005684"/>
    </source>
</evidence>
<evidence type="ECO:0000256" key="4">
    <source>
        <dbReference type="ARBA" id="ARBA00020295"/>
    </source>
</evidence>
<dbReference type="EC" id="2.4.1.25" evidence="3 10"/>
<name>A0A1S1MZZ0_9GAMM</name>
<dbReference type="InterPro" id="IPR017853">
    <property type="entry name" value="GH"/>
</dbReference>
<evidence type="ECO:0000256" key="3">
    <source>
        <dbReference type="ARBA" id="ARBA00012560"/>
    </source>
</evidence>
<dbReference type="Pfam" id="PF02446">
    <property type="entry name" value="Glyco_hydro_77"/>
    <property type="match status" value="2"/>
</dbReference>
<dbReference type="AlphaFoldDB" id="A0A1S1MZZ0"/>
<organism evidence="11 12">
    <name type="scientific">Pseudoalteromonas byunsanensis</name>
    <dbReference type="NCBI Taxonomy" id="327939"/>
    <lineage>
        <taxon>Bacteria</taxon>
        <taxon>Pseudomonadati</taxon>
        <taxon>Pseudomonadota</taxon>
        <taxon>Gammaproteobacteria</taxon>
        <taxon>Alteromonadales</taxon>
        <taxon>Pseudoalteromonadaceae</taxon>
        <taxon>Pseudoalteromonas</taxon>
    </lineage>
</organism>
<dbReference type="Proteomes" id="UP000180253">
    <property type="component" value="Unassembled WGS sequence"/>
</dbReference>
<sequence>MQGLSQLYYLHGIGYDYTKYTGEHVVFDQGVRAEALRCCGIDTADPALIEHLNFELDIAPWQRVVEEVCLIEQRDMLLKLKLPDHQINGQASLRVAALNYEYQFDLTSGVVVGEYRHEGVRYVEVAYQVEPIITGYFDAQLSLPFGQLETQIWSVPTQCYNPLCSDVVGLSIQLYTLRSDRNLGIGDFGDLQDLISHSAKAQCDYILLNPLHLLFSDQHHRVSPYSPNHRSLLNPLYIAVELCDDFLNSDELSALYQQSLSRLKDQKQQTYIDYSIVSEHKYGLLRALYTHFEQNQSAQRLEQFTAFQEEFATALEALGADEQAIYWQWLAWQQLEDCQHFAVQMGMRIGLVSDLAVGCGDTSLEYQANKSLYAQGAHVGAPPDPWAENGQDWGLPALNPQKIKRHRYEFFKQLLRSNMSAVGGLRIDHVMAIRRLWWCFEVEDKRQGCYVYYPFEHLMALVKIESQLQQTLIIGEDLGVVPSEIKAAMQEANMLGNVLFYFEKDHEGEFVPQSKLRHQALLMVANHDVPPFIGWWQGDDLLLRVEYKLLEANQLENEQHKRENEKRKLLSWLFDAGVSHLDVHSDAVTIYESLMLSLSRSRAQMLCLQLDDLDEQTLPVNIPGTYLEYPNWRRRLSSNVSEIFKLKGDFITTLTQSRKGI</sequence>
<evidence type="ECO:0000256" key="8">
    <source>
        <dbReference type="ARBA" id="ARBA00031423"/>
    </source>
</evidence>
<dbReference type="PANTHER" id="PTHR32438">
    <property type="entry name" value="4-ALPHA-GLUCANOTRANSFERASE DPE1, CHLOROPLASTIC/AMYLOPLASTIC"/>
    <property type="match status" value="1"/>
</dbReference>
<dbReference type="GO" id="GO:0005975">
    <property type="term" value="P:carbohydrate metabolic process"/>
    <property type="evidence" value="ECO:0007669"/>
    <property type="project" value="InterPro"/>
</dbReference>
<reference evidence="11 12" key="1">
    <citation type="submission" date="2016-10" db="EMBL/GenBank/DDBJ databases">
        <title>Pseudoalteromonas amylolytica sp. nov., isolated from the surface seawater.</title>
        <authorList>
            <person name="Wu Y.-H."/>
            <person name="Cheng H."/>
            <person name="Jin X.-B."/>
            <person name="Wang C.-S."/>
            <person name="Xu X.-W."/>
        </authorList>
    </citation>
    <scope>NUCLEOTIDE SEQUENCE [LARGE SCALE GENOMIC DNA]</scope>
    <source>
        <strain evidence="11 12">JCM 12483</strain>
    </source>
</reference>
<evidence type="ECO:0000256" key="7">
    <source>
        <dbReference type="ARBA" id="ARBA00023277"/>
    </source>
</evidence>